<evidence type="ECO:0000313" key="4">
    <source>
        <dbReference type="Proteomes" id="UP001299608"/>
    </source>
</evidence>
<comment type="caution">
    <text evidence="1">The sequence shown here is derived from an EMBL/GenBank/DDBJ whole genome shotgun (WGS) entry which is preliminary data.</text>
</comment>
<organism evidence="1 4">
    <name type="scientific">Enterocloster aldenensis</name>
    <dbReference type="NCBI Taxonomy" id="358742"/>
    <lineage>
        <taxon>Bacteria</taxon>
        <taxon>Bacillati</taxon>
        <taxon>Bacillota</taxon>
        <taxon>Clostridia</taxon>
        <taxon>Lachnospirales</taxon>
        <taxon>Lachnospiraceae</taxon>
        <taxon>Enterocloster</taxon>
    </lineage>
</organism>
<sequence>MADSAFRLIEGICRQNMVSIIRADTDFPNTRMQHILIKNGYVNCGTVTFKGGPKLAYDKILKVGEGPCKEICLP</sequence>
<protein>
    <recommendedName>
        <fullName evidence="5">Transposase DDE domain-containing protein</fullName>
    </recommendedName>
</protein>
<dbReference type="AlphaFoldDB" id="A0AAW5BU79"/>
<keyword evidence="3" id="KW-1185">Reference proteome</keyword>
<dbReference type="Gene3D" id="3.40.630.30">
    <property type="match status" value="1"/>
</dbReference>
<dbReference type="SUPFAM" id="SSF55729">
    <property type="entry name" value="Acyl-CoA N-acyltransferases (Nat)"/>
    <property type="match status" value="1"/>
</dbReference>
<evidence type="ECO:0008006" key="5">
    <source>
        <dbReference type="Google" id="ProtNLM"/>
    </source>
</evidence>
<evidence type="ECO:0000313" key="2">
    <source>
        <dbReference type="EMBL" id="NSJ51949.1"/>
    </source>
</evidence>
<dbReference type="EMBL" id="JAKNGE010000026">
    <property type="protein sequence ID" value="MCG4747583.1"/>
    <property type="molecule type" value="Genomic_DNA"/>
</dbReference>
<dbReference type="EMBL" id="JAAITT010000052">
    <property type="protein sequence ID" value="NSJ51949.1"/>
    <property type="molecule type" value="Genomic_DNA"/>
</dbReference>
<dbReference type="Proteomes" id="UP001299608">
    <property type="component" value="Unassembled WGS sequence"/>
</dbReference>
<dbReference type="RefSeq" id="WP_173906211.1">
    <property type="nucleotide sequence ID" value="NZ_JAAITT010000052.1"/>
</dbReference>
<reference evidence="1" key="3">
    <citation type="submission" date="2022-01" db="EMBL/GenBank/DDBJ databases">
        <title>Collection of gut derived symbiotic bacterial strains cultured from healthy donors.</title>
        <authorList>
            <person name="Lin H."/>
            <person name="Kohout C."/>
            <person name="Waligurski E."/>
            <person name="Pamer E.G."/>
        </authorList>
    </citation>
    <scope>NUCLEOTIDE SEQUENCE</scope>
    <source>
        <strain evidence="1">DFI.6.55</strain>
    </source>
</reference>
<evidence type="ECO:0000313" key="3">
    <source>
        <dbReference type="Proteomes" id="UP000669239"/>
    </source>
</evidence>
<dbReference type="Proteomes" id="UP000669239">
    <property type="component" value="Unassembled WGS sequence"/>
</dbReference>
<dbReference type="InterPro" id="IPR016181">
    <property type="entry name" value="Acyl_CoA_acyltransferase"/>
</dbReference>
<name>A0AAW5BU79_9FIRM</name>
<accession>A0AAW5BU79</accession>
<reference evidence="2" key="2">
    <citation type="submission" date="2020-02" db="EMBL/GenBank/DDBJ databases">
        <authorList>
            <person name="Littmann E."/>
            <person name="Sorbara M."/>
        </authorList>
    </citation>
    <scope>NUCLEOTIDE SEQUENCE</scope>
    <source>
        <strain evidence="2">MSK.1.17</strain>
    </source>
</reference>
<reference evidence="2 3" key="1">
    <citation type="journal article" date="2020" name="Cell Host Microbe">
        <title>Functional and Genomic Variation between Human-Derived Isolates of Lachnospiraceae Reveals Inter- and Intra-Species Diversity.</title>
        <authorList>
            <person name="Sorbara M.T."/>
            <person name="Littmann E.R."/>
            <person name="Fontana E."/>
            <person name="Moody T.U."/>
            <person name="Kohout C.E."/>
            <person name="Gjonbalaj M."/>
            <person name="Eaton V."/>
            <person name="Seok R."/>
            <person name="Leiner I.M."/>
            <person name="Pamer E.G."/>
        </authorList>
    </citation>
    <scope>NUCLEOTIDE SEQUENCE [LARGE SCALE GENOMIC DNA]</scope>
    <source>
        <strain evidence="2 3">MSK.1.17</strain>
    </source>
</reference>
<proteinExistence type="predicted"/>
<evidence type="ECO:0000313" key="1">
    <source>
        <dbReference type="EMBL" id="MCG4747583.1"/>
    </source>
</evidence>
<gene>
    <name evidence="2" type="ORF">G5B36_25090</name>
    <name evidence="1" type="ORF">L0N08_19325</name>
</gene>